<dbReference type="Gene3D" id="2.60.40.10">
    <property type="entry name" value="Immunoglobulins"/>
    <property type="match status" value="4"/>
</dbReference>
<evidence type="ECO:0000313" key="3">
    <source>
        <dbReference type="EMBL" id="MDO7873380.1"/>
    </source>
</evidence>
<evidence type="ECO:0000256" key="1">
    <source>
        <dbReference type="SAM" id="MobiDB-lite"/>
    </source>
</evidence>
<name>A0ABT9B577_9BACT</name>
<feature type="domain" description="Fibronectin type-III" evidence="2">
    <location>
        <begin position="560"/>
        <end position="647"/>
    </location>
</feature>
<reference evidence="3" key="1">
    <citation type="submission" date="2023-07" db="EMBL/GenBank/DDBJ databases">
        <authorList>
            <person name="Kim M.K."/>
        </authorList>
    </citation>
    <scope>NUCLEOTIDE SEQUENCE</scope>
    <source>
        <strain evidence="3">ASUV-10-1</strain>
    </source>
</reference>
<dbReference type="SMART" id="SM00060">
    <property type="entry name" value="FN3"/>
    <property type="match status" value="2"/>
</dbReference>
<feature type="domain" description="Fibronectin type-III" evidence="2">
    <location>
        <begin position="917"/>
        <end position="1001"/>
    </location>
</feature>
<dbReference type="InterPro" id="IPR013783">
    <property type="entry name" value="Ig-like_fold"/>
</dbReference>
<comment type="caution">
    <text evidence="3">The sequence shown here is derived from an EMBL/GenBank/DDBJ whole genome shotgun (WGS) entry which is preliminary data.</text>
</comment>
<evidence type="ECO:0000259" key="2">
    <source>
        <dbReference type="PROSITE" id="PS50853"/>
    </source>
</evidence>
<dbReference type="EMBL" id="JAUQSY010000001">
    <property type="protein sequence ID" value="MDO7873380.1"/>
    <property type="molecule type" value="Genomic_DNA"/>
</dbReference>
<feature type="region of interest" description="Disordered" evidence="1">
    <location>
        <begin position="1"/>
        <end position="21"/>
    </location>
</feature>
<proteinExistence type="predicted"/>
<dbReference type="RefSeq" id="WP_305004695.1">
    <property type="nucleotide sequence ID" value="NZ_JAUQSY010000001.1"/>
</dbReference>
<dbReference type="InterPro" id="IPR003961">
    <property type="entry name" value="FN3_dom"/>
</dbReference>
<dbReference type="SUPFAM" id="SSF49265">
    <property type="entry name" value="Fibronectin type III"/>
    <property type="match status" value="1"/>
</dbReference>
<organism evidence="3 4">
    <name type="scientific">Hymenobacter aranciens</name>
    <dbReference type="NCBI Taxonomy" id="3063996"/>
    <lineage>
        <taxon>Bacteria</taxon>
        <taxon>Pseudomonadati</taxon>
        <taxon>Bacteroidota</taxon>
        <taxon>Cytophagia</taxon>
        <taxon>Cytophagales</taxon>
        <taxon>Hymenobacteraceae</taxon>
        <taxon>Hymenobacter</taxon>
    </lineage>
</organism>
<dbReference type="Pfam" id="PF18962">
    <property type="entry name" value="Por_Secre_tail"/>
    <property type="match status" value="1"/>
</dbReference>
<dbReference type="CDD" id="cd00063">
    <property type="entry name" value="FN3"/>
    <property type="match status" value="2"/>
</dbReference>
<dbReference type="Proteomes" id="UP001176429">
    <property type="component" value="Unassembled WGS sequence"/>
</dbReference>
<dbReference type="InterPro" id="IPR011635">
    <property type="entry name" value="CARDB"/>
</dbReference>
<keyword evidence="4" id="KW-1185">Reference proteome</keyword>
<sequence length="1782" mass="179621">MKRLLPFGNTSQLPAGSGSRPSALGGSQRWLLAAAASLLGLGAAQAQTLNFRSNNVQNVAGTYTDLGASGTAITMASSDDANSSAQNIGFVFNYNGTAFSQFVMSTNGLVRLGATAPSSAALYPTYAQDALTGSPVTSATDTNLLLPFNVDLEAGTGTPAYSVLTTGTSPNQVCTIQWKNVSDKAKSASSTVATAIPKLYSNMSFQVKLYEGTNNVEFVYDAPTLNTTNANFKAAVVGIKGSGSAVNQVILGTKGSTQPASATTFLNANYTGNGFNFRNNNGAALIDAGRTFRFQAAQAVDAAVLAIYNKGKLPIGPATPDTIRAYIQNQGTSQFSGQQITLTVRDASNATVFTTTRTVAAYLAGAGGVVTFAPWTPTAAGTYTATVTVPADGIAGNNSLVETIEANATGLFGYVPSTVNTATLASIGNPTVPVTFASRFVTNTARTVTGVNMYVTAAGTVTAQLFDAAGNVLASSAATASAVGYRTFTFPTPVVIGAGYFLVGGLITANTRIGFMPETPTRTNTFYQITAGPVLNDLSANGFGRAYIEAQTSAPPACAPPTGLTVGSVTNTGATLSFSNSGSATSYTVTYTPTGGTATTLNPNPTGTPVVLSGLTPGTAYTVSVTSNCSGSTTSTSVTGSFTTLFSNEAALDVLYTQGQLPIPFGAPHVVRAVVRNAGQNTLTNFPVTLTVSGANTFSNVQTIASLAPGASATVTFAGYTPTATGTNTVAVTISDDNPANNTRSQPQVVSSTTFGYATTGAGIASSVGYNAGTGLLLNRYTTSAPRVVTAVNVFLATAAATAGKTVRAVVVDASGTIIGSSADYVILAADLGTLKSFTIPGTVIVPAGAFFVGLGQTTLTGSGYFPVGTQDELPTRSGAYYTAPLAGGSAPGDAASSNLGRFYIEAVTADLPACGPVTNLATSSVTGTSANVTFTPGNANTSYTLTYTPAGGSALTATGTASPISLTGLTPGTTYSLSLVASCSGSPTTAVTGTLYTVPTNDQCAGAIAVACGGTTTGTTLGSTSTNDPSGTHAGGTIFAAAGGVWYSFAGTGDRVTMSLCSSANTSFDSQLFVFSGSCGSLTDVAADDDGCSVGGLSTVTFLSTSGTTYYAYVTGFVNGGVPSRSAFTLSTTCTSPDLLVSTAQVVSGTYRNVTIAGPNGAAVLTDNLTVTGTMTVQSGGTLTTSPTFFVQGPGSFVLQAGGTIIEPNAAGIVNDGNGGFDLSGTLTLSPDANFVFNASTAQVTGALLPARVRNLTVNNSATPLNRTLTLSNSLSVAQLVRLQSGNLVLNGRSLVLLSAASGTALIDNTGGTVNGATGQMQRAITSAFTSVGYRHFSSPVSGSRIDTLSTGGAIPVVNPAYNSAAQPGLITPFPTVYGYDEARIASTTNNFSDFNKGWFSPNGGSDAMVVGKGYTVQAAATPTPVHFTGTFNNGTQNSGALSRGPSADAGWHLLGNPYPSPLDWSTVGAAQRPGMDAAMYVYQATSQYNGTYRAYANGVGSSPLIDAGSGYFVRTAAAGTPGAVNLTNTNRVTTFGPQPAFGRGSFDTRPQLQLQVAGAGVADLTHLYFEAGATTGVDVEYDATKLANPTGLNLASLVGQQALAINGLPSLAGTRETVVPLTLAAPAAGSFTFTVGSLANFGATTVYLRDALTGTQQLLAAGDTYPFTLATAMSGTGRFALAFRPSGALASATALDAASVSVYPNPAHGKFTVLLPPVAGASAVQAELLNVLGQSVTTRTIGLTAAGASAEFETSALAKGVYMLRLTAGSLTLAQRVVVE</sequence>
<dbReference type="InterPro" id="IPR026444">
    <property type="entry name" value="Secre_tail"/>
</dbReference>
<gene>
    <name evidence="3" type="ORF">Q5H93_01460</name>
</gene>
<dbReference type="Pfam" id="PF00041">
    <property type="entry name" value="fn3"/>
    <property type="match status" value="2"/>
</dbReference>
<protein>
    <submittedName>
        <fullName evidence="3">Fibronectin type III domain-containing protein</fullName>
    </submittedName>
</protein>
<dbReference type="PROSITE" id="PS50853">
    <property type="entry name" value="FN3"/>
    <property type="match status" value="2"/>
</dbReference>
<evidence type="ECO:0000313" key="4">
    <source>
        <dbReference type="Proteomes" id="UP001176429"/>
    </source>
</evidence>
<dbReference type="InterPro" id="IPR036116">
    <property type="entry name" value="FN3_sf"/>
</dbReference>
<accession>A0ABT9B577</accession>
<dbReference type="Pfam" id="PF07705">
    <property type="entry name" value="CARDB"/>
    <property type="match status" value="1"/>
</dbReference>
<dbReference type="NCBIfam" id="TIGR04183">
    <property type="entry name" value="Por_Secre_tail"/>
    <property type="match status" value="1"/>
</dbReference>